<dbReference type="AlphaFoldDB" id="X1V0A2"/>
<evidence type="ECO:0000313" key="1">
    <source>
        <dbReference type="EMBL" id="GAJ05586.1"/>
    </source>
</evidence>
<organism evidence="1">
    <name type="scientific">marine sediment metagenome</name>
    <dbReference type="NCBI Taxonomy" id="412755"/>
    <lineage>
        <taxon>unclassified sequences</taxon>
        <taxon>metagenomes</taxon>
        <taxon>ecological metagenomes</taxon>
    </lineage>
</organism>
<proteinExistence type="predicted"/>
<gene>
    <name evidence="1" type="ORF">S12H4_48621</name>
</gene>
<accession>X1V0A2</accession>
<comment type="caution">
    <text evidence="1">The sequence shown here is derived from an EMBL/GenBank/DDBJ whole genome shotgun (WGS) entry which is preliminary data.</text>
</comment>
<sequence length="98" mass="10552">TGGLLVDLGTAATRKKLHSLLLDVSALTDGAIIHVKLFIKINDTQRKVYDETFTIGADLDGLWVVNGSLVIHDILSVAIYSDTDESKAVGYTCCLEAM</sequence>
<protein>
    <submittedName>
        <fullName evidence="1">Uncharacterized protein</fullName>
    </submittedName>
</protein>
<feature type="non-terminal residue" evidence="1">
    <location>
        <position position="1"/>
    </location>
</feature>
<reference evidence="1" key="1">
    <citation type="journal article" date="2014" name="Front. Microbiol.">
        <title>High frequency of phylogenetically diverse reductive dehalogenase-homologous genes in deep subseafloor sedimentary metagenomes.</title>
        <authorList>
            <person name="Kawai M."/>
            <person name="Futagami T."/>
            <person name="Toyoda A."/>
            <person name="Takaki Y."/>
            <person name="Nishi S."/>
            <person name="Hori S."/>
            <person name="Arai W."/>
            <person name="Tsubouchi T."/>
            <person name="Morono Y."/>
            <person name="Uchiyama I."/>
            <person name="Ito T."/>
            <person name="Fujiyama A."/>
            <person name="Inagaki F."/>
            <person name="Takami H."/>
        </authorList>
    </citation>
    <scope>NUCLEOTIDE SEQUENCE</scope>
    <source>
        <strain evidence="1">Expedition CK06-06</strain>
    </source>
</reference>
<name>X1V0A2_9ZZZZ</name>
<dbReference type="EMBL" id="BARW01030407">
    <property type="protein sequence ID" value="GAJ05586.1"/>
    <property type="molecule type" value="Genomic_DNA"/>
</dbReference>